<dbReference type="GO" id="GO:0005737">
    <property type="term" value="C:cytoplasm"/>
    <property type="evidence" value="ECO:0007669"/>
    <property type="project" value="TreeGrafter"/>
</dbReference>
<dbReference type="EMBL" id="UYIG01000196">
    <property type="protein sequence ID" value="VDG30424.1"/>
    <property type="molecule type" value="Genomic_DNA"/>
</dbReference>
<dbReference type="InterPro" id="IPR006680">
    <property type="entry name" value="Amidohydro-rel"/>
</dbReference>
<feature type="domain" description="Amidohydrolase-related" evidence="2">
    <location>
        <begin position="77"/>
        <end position="298"/>
    </location>
</feature>
<evidence type="ECO:0000313" key="4">
    <source>
        <dbReference type="Proteomes" id="UP000289996"/>
    </source>
</evidence>
<dbReference type="Proteomes" id="UP000289996">
    <property type="component" value="Unassembled WGS sequence"/>
</dbReference>
<dbReference type="PANTHER" id="PTHR21240">
    <property type="entry name" value="2-AMINO-3-CARBOXYLMUCONATE-6-SEMIALDEHYDE DECARBOXYLASE"/>
    <property type="match status" value="1"/>
</dbReference>
<dbReference type="GO" id="GO:0016787">
    <property type="term" value="F:hydrolase activity"/>
    <property type="evidence" value="ECO:0007669"/>
    <property type="project" value="InterPro"/>
</dbReference>
<accession>A0A660E3R5</accession>
<name>A0A660E3R5_9LACO</name>
<proteinExistence type="predicted"/>
<dbReference type="Pfam" id="PF04909">
    <property type="entry name" value="Amidohydro_2"/>
    <property type="match status" value="1"/>
</dbReference>
<dbReference type="OrthoDB" id="9777673at2"/>
<evidence type="ECO:0000256" key="1">
    <source>
        <dbReference type="ARBA" id="ARBA00023239"/>
    </source>
</evidence>
<gene>
    <name evidence="3" type="ORF">MUDAN_MDHGFNIF_01975</name>
</gene>
<reference evidence="3 4" key="1">
    <citation type="submission" date="2018-11" db="EMBL/GenBank/DDBJ databases">
        <authorList>
            <person name="Wuyts S."/>
        </authorList>
    </citation>
    <scope>NUCLEOTIDE SEQUENCE [LARGE SCALE GENOMIC DNA]</scope>
    <source>
        <strain evidence="3">Lactobacillus mudanjiangensis AMBF249</strain>
    </source>
</reference>
<sequence>MTHVDVFAHVLPPKFLQQILEIVPTALDQAGWMKHPLLSDIGKHIVSLAPNERQVISAVNLNPEDLLPANDPRIVSLCRAANIELQSMVQDYPQVFVGAVGMVPMNDIAAALRLIDEQVAPADGLAGIQLFTRAMGKPISDPSFEPIFEKMAKLQLPIWLHPVFDERLTENSLTFSWEYEQTKAMDLLVQAGIFKRYPNLKIIVHHAGAMVPFFAERIRYIEGVDAYADYKRFYVDTAILGNPQALALTVDFFGADHVLYGTDAPLGVPPFGADKVITQALYDAGLTTEQLALIFHDNWMKLSEKA</sequence>
<evidence type="ECO:0000313" key="3">
    <source>
        <dbReference type="EMBL" id="VDG30424.1"/>
    </source>
</evidence>
<dbReference type="AlphaFoldDB" id="A0A660E3R5"/>
<dbReference type="Gene3D" id="3.20.20.140">
    <property type="entry name" value="Metal-dependent hydrolases"/>
    <property type="match status" value="1"/>
</dbReference>
<keyword evidence="1" id="KW-0456">Lyase</keyword>
<dbReference type="GO" id="GO:0016831">
    <property type="term" value="F:carboxy-lyase activity"/>
    <property type="evidence" value="ECO:0007669"/>
    <property type="project" value="InterPro"/>
</dbReference>
<dbReference type="SUPFAM" id="SSF51556">
    <property type="entry name" value="Metallo-dependent hydrolases"/>
    <property type="match status" value="1"/>
</dbReference>
<keyword evidence="4" id="KW-1185">Reference proteome</keyword>
<evidence type="ECO:0000259" key="2">
    <source>
        <dbReference type="Pfam" id="PF04909"/>
    </source>
</evidence>
<dbReference type="GO" id="GO:0019748">
    <property type="term" value="P:secondary metabolic process"/>
    <property type="evidence" value="ECO:0007669"/>
    <property type="project" value="TreeGrafter"/>
</dbReference>
<dbReference type="InterPro" id="IPR032465">
    <property type="entry name" value="ACMSD"/>
</dbReference>
<dbReference type="RefSeq" id="WP_130847631.1">
    <property type="nucleotide sequence ID" value="NZ_UYIE01000141.1"/>
</dbReference>
<dbReference type="InterPro" id="IPR032466">
    <property type="entry name" value="Metal_Hydrolase"/>
</dbReference>
<dbReference type="PANTHER" id="PTHR21240:SF28">
    <property type="entry name" value="ISO-OROTATE DECARBOXYLASE (EUROFUNG)"/>
    <property type="match status" value="1"/>
</dbReference>
<organism evidence="3 4">
    <name type="scientific">Lactiplantibacillus mudanjiangensis</name>
    <dbReference type="NCBI Taxonomy" id="1296538"/>
    <lineage>
        <taxon>Bacteria</taxon>
        <taxon>Bacillati</taxon>
        <taxon>Bacillota</taxon>
        <taxon>Bacilli</taxon>
        <taxon>Lactobacillales</taxon>
        <taxon>Lactobacillaceae</taxon>
        <taxon>Lactiplantibacillus</taxon>
    </lineage>
</organism>
<protein>
    <submittedName>
        <fullName evidence="3">4-oxalomesaconate hydratase [Lactobacillus koreensis]</fullName>
    </submittedName>
</protein>